<feature type="chain" id="PRO_5025438980" description="Right handed beta helix domain-containing protein" evidence="1">
    <location>
        <begin position="19"/>
        <end position="950"/>
    </location>
</feature>
<dbReference type="EMBL" id="CAAHFG010000001">
    <property type="protein sequence ID" value="VGO12792.1"/>
    <property type="molecule type" value="Genomic_DNA"/>
</dbReference>
<evidence type="ECO:0000256" key="1">
    <source>
        <dbReference type="SAM" id="SignalP"/>
    </source>
</evidence>
<dbReference type="SMART" id="SM00710">
    <property type="entry name" value="PbH1"/>
    <property type="match status" value="5"/>
</dbReference>
<gene>
    <name evidence="3" type="ORF">PDESU_01346</name>
</gene>
<dbReference type="Proteomes" id="UP000366872">
    <property type="component" value="Unassembled WGS sequence"/>
</dbReference>
<accession>A0A6C2TYR8</accession>
<evidence type="ECO:0000313" key="4">
    <source>
        <dbReference type="Proteomes" id="UP000366872"/>
    </source>
</evidence>
<evidence type="ECO:0000259" key="2">
    <source>
        <dbReference type="Pfam" id="PF13229"/>
    </source>
</evidence>
<dbReference type="Gene3D" id="2.160.20.10">
    <property type="entry name" value="Single-stranded right-handed beta-helix, Pectin lyase-like"/>
    <property type="match status" value="2"/>
</dbReference>
<dbReference type="SUPFAM" id="SSF51126">
    <property type="entry name" value="Pectin lyase-like"/>
    <property type="match status" value="1"/>
</dbReference>
<name>A0A6C2TYR8_PONDE</name>
<feature type="signal peptide" evidence="1">
    <location>
        <begin position="1"/>
        <end position="18"/>
    </location>
</feature>
<feature type="domain" description="Right handed beta helix" evidence="2">
    <location>
        <begin position="334"/>
        <end position="509"/>
    </location>
</feature>
<dbReference type="InterPro" id="IPR012334">
    <property type="entry name" value="Pectin_lyas_fold"/>
</dbReference>
<dbReference type="InterPro" id="IPR039448">
    <property type="entry name" value="Beta_helix"/>
</dbReference>
<dbReference type="RefSeq" id="WP_136078426.1">
    <property type="nucleotide sequence ID" value="NZ_CAAHFG010000001.1"/>
</dbReference>
<proteinExistence type="predicted"/>
<dbReference type="AlphaFoldDB" id="A0A6C2TYR8"/>
<organism evidence="3 4">
    <name type="scientific">Pontiella desulfatans</name>
    <dbReference type="NCBI Taxonomy" id="2750659"/>
    <lineage>
        <taxon>Bacteria</taxon>
        <taxon>Pseudomonadati</taxon>
        <taxon>Kiritimatiellota</taxon>
        <taxon>Kiritimatiellia</taxon>
        <taxon>Kiritimatiellales</taxon>
        <taxon>Pontiellaceae</taxon>
        <taxon>Pontiella</taxon>
    </lineage>
</organism>
<dbReference type="PANTHER" id="PTHR36453">
    <property type="entry name" value="SECRETED PROTEIN-RELATED"/>
    <property type="match status" value="1"/>
</dbReference>
<keyword evidence="4" id="KW-1185">Reference proteome</keyword>
<dbReference type="Pfam" id="PF13229">
    <property type="entry name" value="Beta_helix"/>
    <property type="match status" value="1"/>
</dbReference>
<dbReference type="InterPro" id="IPR006626">
    <property type="entry name" value="PbH1"/>
</dbReference>
<evidence type="ECO:0000313" key="3">
    <source>
        <dbReference type="EMBL" id="VGO12792.1"/>
    </source>
</evidence>
<dbReference type="InterPro" id="IPR011050">
    <property type="entry name" value="Pectin_lyase_fold/virulence"/>
</dbReference>
<dbReference type="PANTHER" id="PTHR36453:SF1">
    <property type="entry name" value="RIGHT HANDED BETA HELIX DOMAIN-CONTAINING PROTEIN"/>
    <property type="match status" value="1"/>
</dbReference>
<protein>
    <recommendedName>
        <fullName evidence="2">Right handed beta helix domain-containing protein</fullName>
    </recommendedName>
</protein>
<sequence>MRKLAILFAILMPTLIWAATYHVDLSSEETFEDGSETYPFKTIAQASAVMSAGDTCYIHRGIYRETIVPAQHGSSGAPIRYVAYGNDPVVVSGTEVVANWQLHSGNIYKATGVSMPLGNKNMVYFNADAQQLARWPNDLDGDPYTYDAYFAETASGTYSDSYITHYDIPDYWTSGVIFWLGAHSGCSIQRNITGFDPGTHQLSFTPMPTSIWPFSNHSPLRYENGHRGIFYLLNRLEALDAPGEWFHDSATQTLYFYAPGGVDPSTGTVEVAVRDKTIDLTKNYIQFERLNLFGAYVRMQNHNCSLIDMRIRHGIAGLIPDVNSTGAATAGGAAIDIVGDNNRIERCLLEEGTSNGIYISGNADGTVILNNVIRNFDQQGNHCCPIRSGGTDALIISNSISGSARDVSRATGEGTVFSYNEVFDGLKSCADGGLFYVTGNSIPRDVELSYNWFHDAYSPSYAGVKATGIYLDNDTSGYKVHHNVVWDVQWGGLHFNWDALENEIYNNTFWNVGTNEALILCWVPENGGIRTDVRDNTLINNLSDVRDWWDSGAGDYTEDETLDNVFSNNVQVATSPFVSIEDKNFMPLNHPSIVDQGVDVVGITEGYVGASPDVGAYEYGGTRWIPGADWTPSYFSWLLGDEIPGWIRIDYAEVLGNSMVLGFTNGPANGWFELHSKTNLMDAAWTTLQTGLPIDSSGAGAITNPIAAPQEFFRLFEGEAPAPAGPEVIRFTAPDYADGALDGQQNWKAEAGWSVGDSAGIGHAITAQNSEIAVLDEAVALSVGQSIGYTVNFEFGGAYSAPTNYVYTFLAGLKADGSAASHVGTADSAADANVQIFPDNDTYRLLSNYSPVSGAGNIAGTQLNAGDLLRFDYTLTLGDHASNTFYTVRLQNLTDGTDTGLGTVTGVDATVHAALTGPGAYFFFQRINPGARGAGLTDLQVNSVTITHRP</sequence>
<reference evidence="3 4" key="1">
    <citation type="submission" date="2019-04" db="EMBL/GenBank/DDBJ databases">
        <authorList>
            <person name="Van Vliet M D."/>
        </authorList>
    </citation>
    <scope>NUCLEOTIDE SEQUENCE [LARGE SCALE GENOMIC DNA]</scope>
    <source>
        <strain evidence="3 4">F1</strain>
    </source>
</reference>
<keyword evidence="1" id="KW-0732">Signal</keyword>